<organism evidence="1 2">
    <name type="scientific">Plakobranchus ocellatus</name>
    <dbReference type="NCBI Taxonomy" id="259542"/>
    <lineage>
        <taxon>Eukaryota</taxon>
        <taxon>Metazoa</taxon>
        <taxon>Spiralia</taxon>
        <taxon>Lophotrochozoa</taxon>
        <taxon>Mollusca</taxon>
        <taxon>Gastropoda</taxon>
        <taxon>Heterobranchia</taxon>
        <taxon>Euthyneura</taxon>
        <taxon>Panpulmonata</taxon>
        <taxon>Sacoglossa</taxon>
        <taxon>Placobranchoidea</taxon>
        <taxon>Plakobranchidae</taxon>
        <taxon>Plakobranchus</taxon>
    </lineage>
</organism>
<protein>
    <submittedName>
        <fullName evidence="1">Uncharacterized protein</fullName>
    </submittedName>
</protein>
<reference evidence="1 2" key="1">
    <citation type="journal article" date="2021" name="Elife">
        <title>Chloroplast acquisition without the gene transfer in kleptoplastic sea slugs, Plakobranchus ocellatus.</title>
        <authorList>
            <person name="Maeda T."/>
            <person name="Takahashi S."/>
            <person name="Yoshida T."/>
            <person name="Shimamura S."/>
            <person name="Takaki Y."/>
            <person name="Nagai Y."/>
            <person name="Toyoda A."/>
            <person name="Suzuki Y."/>
            <person name="Arimoto A."/>
            <person name="Ishii H."/>
            <person name="Satoh N."/>
            <person name="Nishiyama T."/>
            <person name="Hasebe M."/>
            <person name="Maruyama T."/>
            <person name="Minagawa J."/>
            <person name="Obokata J."/>
            <person name="Shigenobu S."/>
        </authorList>
    </citation>
    <scope>NUCLEOTIDE SEQUENCE [LARGE SCALE GENOMIC DNA]</scope>
</reference>
<gene>
    <name evidence="1" type="ORF">PoB_005760300</name>
</gene>
<evidence type="ECO:0000313" key="2">
    <source>
        <dbReference type="Proteomes" id="UP000735302"/>
    </source>
</evidence>
<dbReference type="AlphaFoldDB" id="A0AAV4CHR2"/>
<proteinExistence type="predicted"/>
<name>A0AAV4CHR2_9GAST</name>
<sequence length="82" mass="9260">MITPTRNGTWLRHVHHACHSGQHGMLEATHTLFSGQIVVSVVDNESQGSRMSKQLRPLVYVLPWANLIKDWGALKDGWVRDS</sequence>
<dbReference type="Proteomes" id="UP000735302">
    <property type="component" value="Unassembled WGS sequence"/>
</dbReference>
<comment type="caution">
    <text evidence="1">The sequence shown here is derived from an EMBL/GenBank/DDBJ whole genome shotgun (WGS) entry which is preliminary data.</text>
</comment>
<keyword evidence="2" id="KW-1185">Reference proteome</keyword>
<evidence type="ECO:0000313" key="1">
    <source>
        <dbReference type="EMBL" id="GFO31098.1"/>
    </source>
</evidence>
<accession>A0AAV4CHR2</accession>
<dbReference type="EMBL" id="BLXT01006341">
    <property type="protein sequence ID" value="GFO31098.1"/>
    <property type="molecule type" value="Genomic_DNA"/>
</dbReference>